<comment type="subcellular location">
    <subcellularLocation>
        <location evidence="1">Membrane</location>
        <topology evidence="1">Single-pass type II membrane protein</topology>
    </subcellularLocation>
</comment>
<dbReference type="Proteomes" id="UP001367508">
    <property type="component" value="Unassembled WGS sequence"/>
</dbReference>
<evidence type="ECO:0000256" key="1">
    <source>
        <dbReference type="ARBA" id="ARBA00004606"/>
    </source>
</evidence>
<evidence type="ECO:0000313" key="6">
    <source>
        <dbReference type="EMBL" id="KAK7340947.1"/>
    </source>
</evidence>
<keyword evidence="5" id="KW-0325">Glycoprotein</keyword>
<dbReference type="PANTHER" id="PTHR31042:SF77">
    <property type="entry name" value="GLYCOSYLTRANSFERASE"/>
    <property type="match status" value="1"/>
</dbReference>
<keyword evidence="3" id="KW-0808">Transferase</keyword>
<protein>
    <submittedName>
        <fullName evidence="6">Uncharacterized protein</fullName>
    </submittedName>
</protein>
<reference evidence="6 7" key="1">
    <citation type="submission" date="2024-01" db="EMBL/GenBank/DDBJ databases">
        <title>The genomes of 5 underutilized Papilionoideae crops provide insights into root nodulation and disease resistanc.</title>
        <authorList>
            <person name="Jiang F."/>
        </authorList>
    </citation>
    <scope>NUCLEOTIDE SEQUENCE [LARGE SCALE GENOMIC DNA]</scope>
    <source>
        <strain evidence="6">LVBAO_FW01</strain>
        <tissue evidence="6">Leaves</tissue>
    </source>
</reference>
<organism evidence="6 7">
    <name type="scientific">Canavalia gladiata</name>
    <name type="common">Sword bean</name>
    <name type="synonym">Dolichos gladiatus</name>
    <dbReference type="NCBI Taxonomy" id="3824"/>
    <lineage>
        <taxon>Eukaryota</taxon>
        <taxon>Viridiplantae</taxon>
        <taxon>Streptophyta</taxon>
        <taxon>Embryophyta</taxon>
        <taxon>Tracheophyta</taxon>
        <taxon>Spermatophyta</taxon>
        <taxon>Magnoliopsida</taxon>
        <taxon>eudicotyledons</taxon>
        <taxon>Gunneridae</taxon>
        <taxon>Pentapetalae</taxon>
        <taxon>rosids</taxon>
        <taxon>fabids</taxon>
        <taxon>Fabales</taxon>
        <taxon>Fabaceae</taxon>
        <taxon>Papilionoideae</taxon>
        <taxon>50 kb inversion clade</taxon>
        <taxon>NPAAA clade</taxon>
        <taxon>indigoferoid/millettioid clade</taxon>
        <taxon>Phaseoleae</taxon>
        <taxon>Canavalia</taxon>
    </lineage>
</organism>
<dbReference type="GO" id="GO:0016757">
    <property type="term" value="F:glycosyltransferase activity"/>
    <property type="evidence" value="ECO:0007669"/>
    <property type="project" value="UniProtKB-KW"/>
</dbReference>
<dbReference type="GO" id="GO:0016020">
    <property type="term" value="C:membrane"/>
    <property type="evidence" value="ECO:0007669"/>
    <property type="project" value="UniProtKB-SubCell"/>
</dbReference>
<evidence type="ECO:0000256" key="3">
    <source>
        <dbReference type="ARBA" id="ARBA00022679"/>
    </source>
</evidence>
<comment type="caution">
    <text evidence="6">The sequence shown here is derived from an EMBL/GenBank/DDBJ whole genome shotgun (WGS) entry which is preliminary data.</text>
</comment>
<keyword evidence="4" id="KW-0472">Membrane</keyword>
<evidence type="ECO:0000313" key="7">
    <source>
        <dbReference type="Proteomes" id="UP001367508"/>
    </source>
</evidence>
<dbReference type="InterPro" id="IPR003406">
    <property type="entry name" value="Glyco_trans_14"/>
</dbReference>
<dbReference type="AlphaFoldDB" id="A0AAN9LRR8"/>
<evidence type="ECO:0000256" key="5">
    <source>
        <dbReference type="ARBA" id="ARBA00023180"/>
    </source>
</evidence>
<proteinExistence type="predicted"/>
<sequence length="147" mass="17353">MIDAERRLLANALMDLSNKSFVLHSESCIPLFHFRTLYDYLMNSSMSFLGSFDDPRKDCRGRYNPKMWPIINITNWRKVFMMGTSHRHMLPFARKFHPNALKPLLRLSPLLLGGLGGNWKFVTIIFLVEFQSEHTYINSYFNQNYIQ</sequence>
<evidence type="ECO:0000256" key="2">
    <source>
        <dbReference type="ARBA" id="ARBA00022676"/>
    </source>
</evidence>
<accession>A0AAN9LRR8</accession>
<gene>
    <name evidence="6" type="ORF">VNO77_21665</name>
</gene>
<dbReference type="Pfam" id="PF02485">
    <property type="entry name" value="Branch"/>
    <property type="match status" value="1"/>
</dbReference>
<keyword evidence="2" id="KW-0328">Glycosyltransferase</keyword>
<dbReference type="EMBL" id="JAYMYQ010000004">
    <property type="protein sequence ID" value="KAK7340947.1"/>
    <property type="molecule type" value="Genomic_DNA"/>
</dbReference>
<keyword evidence="7" id="KW-1185">Reference proteome</keyword>
<evidence type="ECO:0000256" key="4">
    <source>
        <dbReference type="ARBA" id="ARBA00023136"/>
    </source>
</evidence>
<dbReference type="PANTHER" id="PTHR31042">
    <property type="entry name" value="CORE-2/I-BRANCHING BETA-1,6-N-ACETYLGLUCOSAMINYLTRANSFERASE FAMILY PROTEIN-RELATED"/>
    <property type="match status" value="1"/>
</dbReference>
<name>A0AAN9LRR8_CANGL</name>
<dbReference type="InterPro" id="IPR044174">
    <property type="entry name" value="BC10-like"/>
</dbReference>